<keyword evidence="3" id="KW-1003">Cell membrane</keyword>
<evidence type="ECO:0000256" key="4">
    <source>
        <dbReference type="ARBA" id="ARBA00022692"/>
    </source>
</evidence>
<organism evidence="8 9">
    <name type="scientific">Luoshenia tenuis</name>
    <dbReference type="NCBI Taxonomy" id="2763654"/>
    <lineage>
        <taxon>Bacteria</taxon>
        <taxon>Bacillati</taxon>
        <taxon>Bacillota</taxon>
        <taxon>Clostridia</taxon>
        <taxon>Christensenellales</taxon>
        <taxon>Christensenellaceae</taxon>
        <taxon>Luoshenia</taxon>
    </lineage>
</organism>
<evidence type="ECO:0000313" key="9">
    <source>
        <dbReference type="Proteomes" id="UP000654279"/>
    </source>
</evidence>
<proteinExistence type="inferred from homology"/>
<keyword evidence="9" id="KW-1185">Reference proteome</keyword>
<feature type="transmembrane region" description="Helical" evidence="7">
    <location>
        <begin position="168"/>
        <end position="186"/>
    </location>
</feature>
<dbReference type="Proteomes" id="UP000654279">
    <property type="component" value="Unassembled WGS sequence"/>
</dbReference>
<gene>
    <name evidence="8" type="ORF">H8699_07025</name>
</gene>
<keyword evidence="5 7" id="KW-1133">Transmembrane helix</keyword>
<dbReference type="InterPro" id="IPR052518">
    <property type="entry name" value="CHR_Transporter"/>
</dbReference>
<evidence type="ECO:0000256" key="1">
    <source>
        <dbReference type="ARBA" id="ARBA00004651"/>
    </source>
</evidence>
<feature type="transmembrane region" description="Helical" evidence="7">
    <location>
        <begin position="12"/>
        <end position="35"/>
    </location>
</feature>
<name>A0A926D075_9FIRM</name>
<dbReference type="Pfam" id="PF02417">
    <property type="entry name" value="Chromate_transp"/>
    <property type="match status" value="1"/>
</dbReference>
<comment type="similarity">
    <text evidence="2">Belongs to the chromate ion transporter (CHR) (TC 2.A.51) family.</text>
</comment>
<feature type="transmembrane region" description="Helical" evidence="7">
    <location>
        <begin position="85"/>
        <end position="110"/>
    </location>
</feature>
<dbReference type="EMBL" id="JACRSO010000002">
    <property type="protein sequence ID" value="MBC8529177.1"/>
    <property type="molecule type" value="Genomic_DNA"/>
</dbReference>
<comment type="caution">
    <text evidence="8">The sequence shown here is derived from an EMBL/GenBank/DDBJ whole genome shotgun (WGS) entry which is preliminary data.</text>
</comment>
<evidence type="ECO:0000256" key="2">
    <source>
        <dbReference type="ARBA" id="ARBA00005262"/>
    </source>
</evidence>
<feature type="transmembrane region" description="Helical" evidence="7">
    <location>
        <begin position="116"/>
        <end position="137"/>
    </location>
</feature>
<keyword evidence="6 7" id="KW-0472">Membrane</keyword>
<feature type="transmembrane region" description="Helical" evidence="7">
    <location>
        <begin position="55"/>
        <end position="78"/>
    </location>
</feature>
<sequence>MENQLPKRDKKLLLTLFLAMFKLGAFTFGGGYAIVPMMQKEYVEKRHWINENEMIDIVAISQSVPGAIAVNASIFIGYRLAGVPGALLSTLGASLPSLIILAIISLFYQAFIANTYVAAAMQGIRACVVAMMISAVIKLGKPALVDWLCWVLALVTCVAVLWLDINAIYLILVGGVVGFIAGMVRARRGKKAEGEAKK</sequence>
<evidence type="ECO:0000256" key="3">
    <source>
        <dbReference type="ARBA" id="ARBA00022475"/>
    </source>
</evidence>
<evidence type="ECO:0000256" key="5">
    <source>
        <dbReference type="ARBA" id="ARBA00022989"/>
    </source>
</evidence>
<dbReference type="PANTHER" id="PTHR43663:SF2">
    <property type="entry name" value="CHROMATE TRANSPORT PROTEIN-RELATED"/>
    <property type="match status" value="1"/>
</dbReference>
<keyword evidence="4 7" id="KW-0812">Transmembrane</keyword>
<reference evidence="8" key="1">
    <citation type="submission" date="2020-08" db="EMBL/GenBank/DDBJ databases">
        <title>Genome public.</title>
        <authorList>
            <person name="Liu C."/>
            <person name="Sun Q."/>
        </authorList>
    </citation>
    <scope>NUCLEOTIDE SEQUENCE</scope>
    <source>
        <strain evidence="8">NSJ-44</strain>
    </source>
</reference>
<dbReference type="AlphaFoldDB" id="A0A926D075"/>
<dbReference type="InterPro" id="IPR003370">
    <property type="entry name" value="Chromate_transpt"/>
</dbReference>
<evidence type="ECO:0000313" key="8">
    <source>
        <dbReference type="EMBL" id="MBC8529177.1"/>
    </source>
</evidence>
<dbReference type="PANTHER" id="PTHR43663">
    <property type="entry name" value="CHROMATE TRANSPORT PROTEIN-RELATED"/>
    <property type="match status" value="1"/>
</dbReference>
<feature type="transmembrane region" description="Helical" evidence="7">
    <location>
        <begin position="144"/>
        <end position="162"/>
    </location>
</feature>
<comment type="subcellular location">
    <subcellularLocation>
        <location evidence="1">Cell membrane</location>
        <topology evidence="1">Multi-pass membrane protein</topology>
    </subcellularLocation>
</comment>
<accession>A0A926D075</accession>
<evidence type="ECO:0000256" key="6">
    <source>
        <dbReference type="ARBA" id="ARBA00023136"/>
    </source>
</evidence>
<dbReference type="GO" id="GO:0005886">
    <property type="term" value="C:plasma membrane"/>
    <property type="evidence" value="ECO:0007669"/>
    <property type="project" value="UniProtKB-SubCell"/>
</dbReference>
<protein>
    <submittedName>
        <fullName evidence="8">Chromate transporter</fullName>
    </submittedName>
</protein>
<dbReference type="GO" id="GO:0015109">
    <property type="term" value="F:chromate transmembrane transporter activity"/>
    <property type="evidence" value="ECO:0007669"/>
    <property type="project" value="InterPro"/>
</dbReference>
<evidence type="ECO:0000256" key="7">
    <source>
        <dbReference type="SAM" id="Phobius"/>
    </source>
</evidence>